<dbReference type="InterPro" id="IPR000415">
    <property type="entry name" value="Nitroreductase-like"/>
</dbReference>
<dbReference type="PANTHER" id="PTHR43035:SF1">
    <property type="entry name" value="FATTY ACID REPRESSION MUTANT PROTEIN 2-RELATED"/>
    <property type="match status" value="1"/>
</dbReference>
<gene>
    <name evidence="2" type="ORF">GLX27_004265</name>
</gene>
<dbReference type="EMBL" id="CP046238">
    <property type="protein sequence ID" value="WFD49582.1"/>
    <property type="molecule type" value="Genomic_DNA"/>
</dbReference>
<dbReference type="CDD" id="cd02140">
    <property type="entry name" value="Frm2-like"/>
    <property type="match status" value="1"/>
</dbReference>
<evidence type="ECO:0000259" key="1">
    <source>
        <dbReference type="Pfam" id="PF00881"/>
    </source>
</evidence>
<dbReference type="Proteomes" id="UP000818624">
    <property type="component" value="Chromosome 5"/>
</dbReference>
<keyword evidence="3" id="KW-1185">Reference proteome</keyword>
<sequence length="210" mass="23189">MATTQAAKEFVRAITARRSIYALSNKPLASKPNVEELVRTALRQAPSPFNVQSSRAAVLLGKDHLKNWQELVPNALLQAAGQKALDASKPKLDMFAAGAGTILFYEDQEAVKGMQEKFPTYAESFPIWSYQSSGMAQVYTWTLLEAEGFGANLQHYGNLTQEACANAFNLPRSWKLQAEMVFGYPEQPAGEKTYMPDSERVLTFGTPESS</sequence>
<dbReference type="Pfam" id="PF00881">
    <property type="entry name" value="Nitroreductase"/>
    <property type="match status" value="1"/>
</dbReference>
<accession>A0ABY8EVF0</accession>
<reference evidence="2 3" key="1">
    <citation type="journal article" date="2020" name="Elife">
        <title>Loss of centromere function drives karyotype evolution in closely related Malassezia species.</title>
        <authorList>
            <person name="Sankaranarayanan S.R."/>
            <person name="Ianiri G."/>
            <person name="Coelho M.A."/>
            <person name="Reza M.H."/>
            <person name="Thimmappa B.C."/>
            <person name="Ganguly P."/>
            <person name="Vadnala R.N."/>
            <person name="Sun S."/>
            <person name="Siddharthan R."/>
            <person name="Tellgren-Roth C."/>
            <person name="Dawson T.L."/>
            <person name="Heitman J."/>
            <person name="Sanyal K."/>
        </authorList>
    </citation>
    <scope>NUCLEOTIDE SEQUENCE [LARGE SCALE GENOMIC DNA]</scope>
    <source>
        <strain evidence="2">CBS14141</strain>
    </source>
</reference>
<dbReference type="InterPro" id="IPR033877">
    <property type="entry name" value="Frm2/Hbn1"/>
</dbReference>
<evidence type="ECO:0000313" key="2">
    <source>
        <dbReference type="EMBL" id="WFD49582.1"/>
    </source>
</evidence>
<organism evidence="2 3">
    <name type="scientific">Malassezia furfur</name>
    <name type="common">Pityriasis versicolor infection agent</name>
    <name type="synonym">Pityrosporum furfur</name>
    <dbReference type="NCBI Taxonomy" id="55194"/>
    <lineage>
        <taxon>Eukaryota</taxon>
        <taxon>Fungi</taxon>
        <taxon>Dikarya</taxon>
        <taxon>Basidiomycota</taxon>
        <taxon>Ustilaginomycotina</taxon>
        <taxon>Malasseziomycetes</taxon>
        <taxon>Malasseziales</taxon>
        <taxon>Malasseziaceae</taxon>
        <taxon>Malassezia</taxon>
    </lineage>
</organism>
<feature type="domain" description="Nitroreductase" evidence="1">
    <location>
        <begin position="14"/>
        <end position="184"/>
    </location>
</feature>
<name>A0ABY8EVF0_MALFU</name>
<dbReference type="InterPro" id="IPR029479">
    <property type="entry name" value="Nitroreductase"/>
</dbReference>
<protein>
    <recommendedName>
        <fullName evidence="1">Nitroreductase domain-containing protein</fullName>
    </recommendedName>
</protein>
<dbReference type="PANTHER" id="PTHR43035">
    <property type="entry name" value="FATTY ACID REPRESSION MUTANT PROTEIN 2-RELATED"/>
    <property type="match status" value="1"/>
</dbReference>
<dbReference type="Gene3D" id="3.40.109.10">
    <property type="entry name" value="NADH Oxidase"/>
    <property type="match status" value="1"/>
</dbReference>
<evidence type="ECO:0000313" key="3">
    <source>
        <dbReference type="Proteomes" id="UP000818624"/>
    </source>
</evidence>
<proteinExistence type="predicted"/>
<dbReference type="SUPFAM" id="SSF55469">
    <property type="entry name" value="FMN-dependent nitroreductase-like"/>
    <property type="match status" value="1"/>
</dbReference>